<dbReference type="Proteomes" id="UP001210678">
    <property type="component" value="Unassembled WGS sequence"/>
</dbReference>
<keyword evidence="2" id="KW-1185">Reference proteome</keyword>
<gene>
    <name evidence="1" type="ORF">PGX00_13065</name>
</gene>
<protein>
    <submittedName>
        <fullName evidence="1">DUF1853 family protein</fullName>
    </submittedName>
</protein>
<dbReference type="Pfam" id="PF08907">
    <property type="entry name" value="DUF1853"/>
    <property type="match status" value="1"/>
</dbReference>
<sequence>MQERLAKITHWICTSPPILRTVKPPAVGNPFSLDFLPENREYLGNTRLGFVYQELCKRLFERHPDYEILAEEVQLFKGKQTLGAIDFLLKHRKQVEHWEVAIKFYLLKDGLWYGPDSRDRLDIKLHRMLTHQLKMSDREEFHQCFPTLDIIKPKMLIQGRLYTNPFEHEAIPEKCLGYQLNNSAIVGNWCYQHQCPLINEPLYKLQKLDWITGTQQREEKLTSLTEYAVHCQSLSGQFWIVVPDTWPDNNLK</sequence>
<accession>A0ABT4YSK7</accession>
<evidence type="ECO:0000313" key="2">
    <source>
        <dbReference type="Proteomes" id="UP001210678"/>
    </source>
</evidence>
<proteinExistence type="predicted"/>
<name>A0ABT4YSK7_9VIBR</name>
<comment type="caution">
    <text evidence="1">The sequence shown here is derived from an EMBL/GenBank/DDBJ whole genome shotgun (WGS) entry which is preliminary data.</text>
</comment>
<organism evidence="1 2">
    <name type="scientific">Vibrio algarum</name>
    <dbReference type="NCBI Taxonomy" id="3020714"/>
    <lineage>
        <taxon>Bacteria</taxon>
        <taxon>Pseudomonadati</taxon>
        <taxon>Pseudomonadota</taxon>
        <taxon>Gammaproteobacteria</taxon>
        <taxon>Vibrionales</taxon>
        <taxon>Vibrionaceae</taxon>
        <taxon>Vibrio</taxon>
    </lineage>
</organism>
<evidence type="ECO:0000313" key="1">
    <source>
        <dbReference type="EMBL" id="MDB1124531.1"/>
    </source>
</evidence>
<reference evidence="1 2" key="1">
    <citation type="submission" date="2023-01" db="EMBL/GenBank/DDBJ databases">
        <title>Vibrio sp. KJ40-1 sp.nov, isolated from marine algae.</title>
        <authorList>
            <person name="Butt M."/>
            <person name="Kim J.M.J."/>
            <person name="Jeon C.O.C."/>
        </authorList>
    </citation>
    <scope>NUCLEOTIDE SEQUENCE [LARGE SCALE GENOMIC DNA]</scope>
    <source>
        <strain evidence="1 2">KJ40-1</strain>
    </source>
</reference>
<dbReference type="RefSeq" id="WP_272137101.1">
    <property type="nucleotide sequence ID" value="NZ_JAQLOI010000001.1"/>
</dbReference>
<dbReference type="InterPro" id="IPR015003">
    <property type="entry name" value="DUF1853"/>
</dbReference>
<dbReference type="EMBL" id="JAQLOI010000001">
    <property type="protein sequence ID" value="MDB1124531.1"/>
    <property type="molecule type" value="Genomic_DNA"/>
</dbReference>